<feature type="transmembrane region" description="Helical" evidence="2">
    <location>
        <begin position="12"/>
        <end position="38"/>
    </location>
</feature>
<dbReference type="PROSITE" id="PS50885">
    <property type="entry name" value="HAMP"/>
    <property type="match status" value="1"/>
</dbReference>
<keyword evidence="1" id="KW-0175">Coiled coil</keyword>
<dbReference type="CDD" id="cd06225">
    <property type="entry name" value="HAMP"/>
    <property type="match status" value="1"/>
</dbReference>
<evidence type="ECO:0000259" key="3">
    <source>
        <dbReference type="PROSITE" id="PS50885"/>
    </source>
</evidence>
<protein>
    <recommendedName>
        <fullName evidence="3">HAMP domain-containing protein</fullName>
    </recommendedName>
</protein>
<dbReference type="Gene3D" id="6.10.340.10">
    <property type="match status" value="1"/>
</dbReference>
<evidence type="ECO:0000313" key="4">
    <source>
        <dbReference type="EMBL" id="OTA42108.1"/>
    </source>
</evidence>
<name>A0A1Y2T6S3_SYMTR</name>
<sequence>MRWSHLINPLQWNFGIRTVATLFTWALLPVFLTTFVAFRRLGAAAQTLGLSAQQLQALESHLLQAVLWVEVPIVIVVIGASILFAYVVVKPLARLKEAMQRVAQGDLSQTSVVVTSRDEVGQATRSYNLMASQLAAMVRTLAQTASDLERAAAEVDRSAREADEVTEASSREIANVETMAAQQAEYAADGARAIREVEEAAFAGRRGRAVAG</sequence>
<feature type="transmembrane region" description="Helical" evidence="2">
    <location>
        <begin position="65"/>
        <end position="89"/>
    </location>
</feature>
<dbReference type="SUPFAM" id="SSF158472">
    <property type="entry name" value="HAMP domain-like"/>
    <property type="match status" value="1"/>
</dbReference>
<keyword evidence="2" id="KW-0812">Transmembrane</keyword>
<reference evidence="5" key="1">
    <citation type="submission" date="2016-04" db="EMBL/GenBank/DDBJ databases">
        <authorList>
            <person name="Antunes L.P."/>
            <person name="Martins L.F."/>
            <person name="Pereira R.V."/>
            <person name="Thomas A.M."/>
            <person name="Barbosa D."/>
            <person name="Nascimento L."/>
            <person name="Silva G.M."/>
            <person name="Condomitti G.W."/>
            <person name="Digiampietri L.A."/>
            <person name="Lombardi K.C."/>
            <person name="Ramos P.L."/>
            <person name="Quaggio R.B."/>
            <person name="Oliveira J.C."/>
            <person name="Pascon R.C."/>
            <person name="Cruz J.B."/>
            <person name="Silva A.M."/>
            <person name="Setubal J.C."/>
        </authorList>
    </citation>
    <scope>NUCLEOTIDE SEQUENCE [LARGE SCALE GENOMIC DNA]</scope>
</reference>
<dbReference type="Proteomes" id="UP000194267">
    <property type="component" value="Unassembled WGS sequence"/>
</dbReference>
<dbReference type="EMBL" id="LWLV01000075">
    <property type="protein sequence ID" value="OTA42108.1"/>
    <property type="molecule type" value="Genomic_DNA"/>
</dbReference>
<keyword evidence="2" id="KW-0472">Membrane</keyword>
<dbReference type="GO" id="GO:0007165">
    <property type="term" value="P:signal transduction"/>
    <property type="evidence" value="ECO:0007669"/>
    <property type="project" value="InterPro"/>
</dbReference>
<dbReference type="Pfam" id="PF00672">
    <property type="entry name" value="HAMP"/>
    <property type="match status" value="1"/>
</dbReference>
<evidence type="ECO:0000256" key="2">
    <source>
        <dbReference type="SAM" id="Phobius"/>
    </source>
</evidence>
<evidence type="ECO:0000256" key="1">
    <source>
        <dbReference type="SAM" id="Coils"/>
    </source>
</evidence>
<proteinExistence type="predicted"/>
<dbReference type="PANTHER" id="PTHR32089:SF112">
    <property type="entry name" value="LYSOZYME-LIKE PROTEIN-RELATED"/>
    <property type="match status" value="1"/>
</dbReference>
<evidence type="ECO:0000313" key="5">
    <source>
        <dbReference type="Proteomes" id="UP000194267"/>
    </source>
</evidence>
<feature type="domain" description="HAMP" evidence="3">
    <location>
        <begin position="86"/>
        <end position="139"/>
    </location>
</feature>
<dbReference type="SMART" id="SM00304">
    <property type="entry name" value="HAMP"/>
    <property type="match status" value="1"/>
</dbReference>
<dbReference type="AlphaFoldDB" id="A0A1Y2T6S3"/>
<comment type="caution">
    <text evidence="4">The sequence shown here is derived from an EMBL/GenBank/DDBJ whole genome shotgun (WGS) entry which is preliminary data.</text>
</comment>
<organism evidence="4 5">
    <name type="scientific">Symbiobacterium thermophilum</name>
    <dbReference type="NCBI Taxonomy" id="2734"/>
    <lineage>
        <taxon>Bacteria</taxon>
        <taxon>Bacillati</taxon>
        <taxon>Bacillota</taxon>
        <taxon>Clostridia</taxon>
        <taxon>Eubacteriales</taxon>
        <taxon>Symbiobacteriaceae</taxon>
        <taxon>Symbiobacterium</taxon>
    </lineage>
</organism>
<gene>
    <name evidence="4" type="ORF">A6D92_01525</name>
</gene>
<keyword evidence="2" id="KW-1133">Transmembrane helix</keyword>
<dbReference type="GO" id="GO:0016020">
    <property type="term" value="C:membrane"/>
    <property type="evidence" value="ECO:0007669"/>
    <property type="project" value="InterPro"/>
</dbReference>
<dbReference type="SUPFAM" id="SSF58104">
    <property type="entry name" value="Methyl-accepting chemotaxis protein (MCP) signaling domain"/>
    <property type="match status" value="1"/>
</dbReference>
<feature type="coiled-coil region" evidence="1">
    <location>
        <begin position="141"/>
        <end position="168"/>
    </location>
</feature>
<dbReference type="PANTHER" id="PTHR32089">
    <property type="entry name" value="METHYL-ACCEPTING CHEMOTAXIS PROTEIN MCPB"/>
    <property type="match status" value="1"/>
</dbReference>
<dbReference type="InterPro" id="IPR003660">
    <property type="entry name" value="HAMP_dom"/>
</dbReference>
<accession>A0A1Y2T6S3</accession>